<keyword evidence="10" id="KW-0176">Collagen</keyword>
<dbReference type="Proteomes" id="UP000694423">
    <property type="component" value="Unplaced"/>
</dbReference>
<evidence type="ECO:0000256" key="5">
    <source>
        <dbReference type="ARBA" id="ARBA00022729"/>
    </source>
</evidence>
<dbReference type="Ensembl" id="ENSDNVT00000004648.1">
    <property type="protein sequence ID" value="ENSDNVP00000003857.1"/>
    <property type="gene ID" value="ENSDNVG00000002730.1"/>
</dbReference>
<organism evidence="14 15">
    <name type="scientific">Dromaius novaehollandiae</name>
    <name type="common">Emu</name>
    <dbReference type="NCBI Taxonomy" id="8790"/>
    <lineage>
        <taxon>Eukaryota</taxon>
        <taxon>Metazoa</taxon>
        <taxon>Chordata</taxon>
        <taxon>Craniata</taxon>
        <taxon>Vertebrata</taxon>
        <taxon>Euteleostomi</taxon>
        <taxon>Archelosauria</taxon>
        <taxon>Archosauria</taxon>
        <taxon>Dinosauria</taxon>
        <taxon>Saurischia</taxon>
        <taxon>Theropoda</taxon>
        <taxon>Coelurosauria</taxon>
        <taxon>Aves</taxon>
        <taxon>Palaeognathae</taxon>
        <taxon>Casuariiformes</taxon>
        <taxon>Dromaiidae</taxon>
        <taxon>Dromaius</taxon>
    </lineage>
</organism>
<dbReference type="AlphaFoldDB" id="A0A8C4JA04"/>
<dbReference type="PROSITE" id="PS51406">
    <property type="entry name" value="FIBRINOGEN_C_2"/>
    <property type="match status" value="1"/>
</dbReference>
<dbReference type="GO" id="GO:0005102">
    <property type="term" value="F:signaling receptor binding"/>
    <property type="evidence" value="ECO:0007669"/>
    <property type="project" value="TreeGrafter"/>
</dbReference>
<evidence type="ECO:0000256" key="4">
    <source>
        <dbReference type="ARBA" id="ARBA00022723"/>
    </source>
</evidence>
<evidence type="ECO:0000256" key="9">
    <source>
        <dbReference type="ARBA" id="ARBA00022859"/>
    </source>
</evidence>
<dbReference type="GO" id="GO:0005581">
    <property type="term" value="C:collagen trimer"/>
    <property type="evidence" value="ECO:0007669"/>
    <property type="project" value="UniProtKB-KW"/>
</dbReference>
<evidence type="ECO:0000256" key="11">
    <source>
        <dbReference type="ARBA" id="ARBA00023157"/>
    </source>
</evidence>
<dbReference type="GO" id="GO:0030246">
    <property type="term" value="F:carbohydrate binding"/>
    <property type="evidence" value="ECO:0007669"/>
    <property type="project" value="UniProtKB-KW"/>
</dbReference>
<dbReference type="PANTHER" id="PTHR19143">
    <property type="entry name" value="FIBRINOGEN/TENASCIN/ANGIOPOEITIN"/>
    <property type="match status" value="1"/>
</dbReference>
<evidence type="ECO:0000256" key="12">
    <source>
        <dbReference type="ARBA" id="ARBA00023180"/>
    </source>
</evidence>
<keyword evidence="7" id="KW-0677">Repeat</keyword>
<dbReference type="GO" id="GO:0001867">
    <property type="term" value="P:complement activation, lectin pathway"/>
    <property type="evidence" value="ECO:0007669"/>
    <property type="project" value="TreeGrafter"/>
</dbReference>
<keyword evidence="15" id="KW-1185">Reference proteome</keyword>
<dbReference type="PANTHER" id="PTHR19143:SF433">
    <property type="entry name" value="FICOLIN-2"/>
    <property type="match status" value="1"/>
</dbReference>
<protein>
    <recommendedName>
        <fullName evidence="13">Fibrinogen C-terminal domain-containing protein</fullName>
    </recommendedName>
</protein>
<dbReference type="Gene3D" id="4.10.530.10">
    <property type="entry name" value="Gamma-fibrinogen Carboxyl Terminal Fragment, domain 2"/>
    <property type="match status" value="1"/>
</dbReference>
<dbReference type="InterPro" id="IPR014716">
    <property type="entry name" value="Fibrinogen_a/b/g_C_1"/>
</dbReference>
<evidence type="ECO:0000256" key="1">
    <source>
        <dbReference type="ARBA" id="ARBA00004613"/>
    </source>
</evidence>
<sequence length="208" mass="23911">MGKDGEVGIGNCKELLDKGNRLSGWYTIYLPNCMAIRVLCDMHTEGGGWSKRIDGSVDFFRNWEEYKKGFGSQLTDFWLGNEYIHLLTSFGTQELRIDLMDFNYKHTFTKYESFEVFSEQDNYKLSLGIFSTAGSLIKHKSMLFSTKDRDNDAIHNNCAVTYRGPWWYSQCHNSNLNGFNTEEPRTVLQMEGSGRQAKDTITPASCQR</sequence>
<keyword evidence="6" id="KW-0430">Lectin</keyword>
<dbReference type="InterPro" id="IPR002181">
    <property type="entry name" value="Fibrinogen_a/b/g_C_dom"/>
</dbReference>
<accession>A0A8C4JA04</accession>
<dbReference type="GO" id="GO:0097367">
    <property type="term" value="F:carbohydrate derivative binding"/>
    <property type="evidence" value="ECO:0007669"/>
    <property type="project" value="TreeGrafter"/>
</dbReference>
<keyword evidence="8" id="KW-0106">Calcium</keyword>
<name>A0A8C4JA04_DRONO</name>
<dbReference type="InterPro" id="IPR020837">
    <property type="entry name" value="Fibrinogen_CS"/>
</dbReference>
<reference evidence="14" key="1">
    <citation type="submission" date="2025-08" db="UniProtKB">
        <authorList>
            <consortium name="Ensembl"/>
        </authorList>
    </citation>
    <scope>IDENTIFICATION</scope>
</reference>
<keyword evidence="9" id="KW-0391">Immunity</keyword>
<keyword evidence="5" id="KW-0732">Signal</keyword>
<keyword evidence="4" id="KW-0479">Metal-binding</keyword>
<reference evidence="14" key="2">
    <citation type="submission" date="2025-09" db="UniProtKB">
        <authorList>
            <consortium name="Ensembl"/>
        </authorList>
    </citation>
    <scope>IDENTIFICATION</scope>
</reference>
<dbReference type="Gene3D" id="3.90.215.10">
    <property type="entry name" value="Gamma Fibrinogen, chain A, domain 1"/>
    <property type="match status" value="1"/>
</dbReference>
<dbReference type="Pfam" id="PF00147">
    <property type="entry name" value="Fibrinogen_C"/>
    <property type="match status" value="1"/>
</dbReference>
<proteinExistence type="predicted"/>
<keyword evidence="12" id="KW-0325">Glycoprotein</keyword>
<evidence type="ECO:0000313" key="14">
    <source>
        <dbReference type="Ensembl" id="ENSDNVP00000003857.1"/>
    </source>
</evidence>
<dbReference type="PROSITE" id="PS00514">
    <property type="entry name" value="FIBRINOGEN_C_1"/>
    <property type="match status" value="1"/>
</dbReference>
<evidence type="ECO:0000256" key="8">
    <source>
        <dbReference type="ARBA" id="ARBA00022837"/>
    </source>
</evidence>
<keyword evidence="2" id="KW-0964">Secreted</keyword>
<dbReference type="GO" id="GO:0046872">
    <property type="term" value="F:metal ion binding"/>
    <property type="evidence" value="ECO:0007669"/>
    <property type="project" value="UniProtKB-KW"/>
</dbReference>
<dbReference type="GO" id="GO:0005615">
    <property type="term" value="C:extracellular space"/>
    <property type="evidence" value="ECO:0007669"/>
    <property type="project" value="TreeGrafter"/>
</dbReference>
<evidence type="ECO:0000256" key="7">
    <source>
        <dbReference type="ARBA" id="ARBA00022737"/>
    </source>
</evidence>
<keyword evidence="11" id="KW-1015">Disulfide bond</keyword>
<dbReference type="InterPro" id="IPR036056">
    <property type="entry name" value="Fibrinogen-like_C"/>
</dbReference>
<keyword evidence="3" id="KW-0399">Innate immunity</keyword>
<comment type="subcellular location">
    <subcellularLocation>
        <location evidence="1">Secreted</location>
    </subcellularLocation>
</comment>
<evidence type="ECO:0000256" key="3">
    <source>
        <dbReference type="ARBA" id="ARBA00022588"/>
    </source>
</evidence>
<feature type="domain" description="Fibrinogen C-terminal" evidence="13">
    <location>
        <begin position="3"/>
        <end position="178"/>
    </location>
</feature>
<dbReference type="NCBIfam" id="NF040941">
    <property type="entry name" value="GGGWT_bact"/>
    <property type="match status" value="1"/>
</dbReference>
<dbReference type="CDD" id="cd00087">
    <property type="entry name" value="FReD"/>
    <property type="match status" value="1"/>
</dbReference>
<evidence type="ECO:0000256" key="2">
    <source>
        <dbReference type="ARBA" id="ARBA00022525"/>
    </source>
</evidence>
<dbReference type="SUPFAM" id="SSF56496">
    <property type="entry name" value="Fibrinogen C-terminal domain-like"/>
    <property type="match status" value="1"/>
</dbReference>
<evidence type="ECO:0000259" key="13">
    <source>
        <dbReference type="PROSITE" id="PS51406"/>
    </source>
</evidence>
<dbReference type="InterPro" id="IPR050373">
    <property type="entry name" value="Fibrinogen_C-term_domain"/>
</dbReference>
<evidence type="ECO:0000256" key="6">
    <source>
        <dbReference type="ARBA" id="ARBA00022734"/>
    </source>
</evidence>
<evidence type="ECO:0000313" key="15">
    <source>
        <dbReference type="Proteomes" id="UP000694423"/>
    </source>
</evidence>
<evidence type="ECO:0000256" key="10">
    <source>
        <dbReference type="ARBA" id="ARBA00023119"/>
    </source>
</evidence>
<dbReference type="GO" id="GO:0003823">
    <property type="term" value="F:antigen binding"/>
    <property type="evidence" value="ECO:0007669"/>
    <property type="project" value="TreeGrafter"/>
</dbReference>
<dbReference type="SMART" id="SM00186">
    <property type="entry name" value="FBG"/>
    <property type="match status" value="1"/>
</dbReference>